<evidence type="ECO:0000259" key="1">
    <source>
        <dbReference type="Pfam" id="PF14214"/>
    </source>
</evidence>
<dbReference type="PANTHER" id="PTHR45786:SF74">
    <property type="entry name" value="ATP-DEPENDENT DNA HELICASE"/>
    <property type="match status" value="1"/>
</dbReference>
<evidence type="ECO:0000313" key="3">
    <source>
        <dbReference type="Proteomes" id="UP000054047"/>
    </source>
</evidence>
<organism evidence="2 3">
    <name type="scientific">Ancylostoma duodenale</name>
    <dbReference type="NCBI Taxonomy" id="51022"/>
    <lineage>
        <taxon>Eukaryota</taxon>
        <taxon>Metazoa</taxon>
        <taxon>Ecdysozoa</taxon>
        <taxon>Nematoda</taxon>
        <taxon>Chromadorea</taxon>
        <taxon>Rhabditida</taxon>
        <taxon>Rhabditina</taxon>
        <taxon>Rhabditomorpha</taxon>
        <taxon>Strongyloidea</taxon>
        <taxon>Ancylostomatidae</taxon>
        <taxon>Ancylostomatinae</taxon>
        <taxon>Ancylostoma</taxon>
    </lineage>
</organism>
<dbReference type="AlphaFoldDB" id="A0A0C2DXM0"/>
<accession>A0A0C2DXM0</accession>
<dbReference type="Pfam" id="PF14214">
    <property type="entry name" value="Helitron_like_N"/>
    <property type="match status" value="1"/>
</dbReference>
<protein>
    <recommendedName>
        <fullName evidence="1">Helitron helicase-like domain-containing protein</fullName>
    </recommendedName>
</protein>
<evidence type="ECO:0000313" key="2">
    <source>
        <dbReference type="EMBL" id="KIH67712.1"/>
    </source>
</evidence>
<dbReference type="OrthoDB" id="5864302at2759"/>
<gene>
    <name evidence="2" type="ORF">ANCDUO_01955</name>
</gene>
<sequence length="194" mass="22074">MIATPNVIRFATRFFSQEESLGGIQEWKSDVLKAVNVRSSHREYYAYLLITRNHFNSIRHSGKLMQQFVVDTWMKIEQNHLKSIRQNQALLRVDTYRGLQAFMVADESDGGPPGRNIVLPASYSGSPRDIGAKYQDALSIVARYGKPDLFINVTCNPHAARTSRKNSRSMHQWRAMDIQGIEEKTVGVLSCVEE</sequence>
<proteinExistence type="predicted"/>
<dbReference type="InterPro" id="IPR025476">
    <property type="entry name" value="Helitron_helicase-like"/>
</dbReference>
<feature type="domain" description="Helitron helicase-like" evidence="1">
    <location>
        <begin position="44"/>
        <end position="165"/>
    </location>
</feature>
<reference evidence="2 3" key="1">
    <citation type="submission" date="2013-12" db="EMBL/GenBank/DDBJ databases">
        <title>Draft genome of the parsitic nematode Ancylostoma duodenale.</title>
        <authorList>
            <person name="Mitreva M."/>
        </authorList>
    </citation>
    <scope>NUCLEOTIDE SEQUENCE [LARGE SCALE GENOMIC DNA]</scope>
    <source>
        <strain evidence="2 3">Zhejiang</strain>
    </source>
</reference>
<dbReference type="Proteomes" id="UP000054047">
    <property type="component" value="Unassembled WGS sequence"/>
</dbReference>
<keyword evidence="3" id="KW-1185">Reference proteome</keyword>
<dbReference type="PANTHER" id="PTHR45786">
    <property type="entry name" value="DNA BINDING PROTEIN-LIKE"/>
    <property type="match status" value="1"/>
</dbReference>
<dbReference type="EMBL" id="KN726594">
    <property type="protein sequence ID" value="KIH67712.1"/>
    <property type="molecule type" value="Genomic_DNA"/>
</dbReference>
<name>A0A0C2DXM0_9BILA</name>